<organism evidence="1 2">
    <name type="scientific">Coemansia reversa (strain ATCC 12441 / NRRL 1564)</name>
    <dbReference type="NCBI Taxonomy" id="763665"/>
    <lineage>
        <taxon>Eukaryota</taxon>
        <taxon>Fungi</taxon>
        <taxon>Fungi incertae sedis</taxon>
        <taxon>Zoopagomycota</taxon>
        <taxon>Kickxellomycotina</taxon>
        <taxon>Kickxellomycetes</taxon>
        <taxon>Kickxellales</taxon>
        <taxon>Kickxellaceae</taxon>
        <taxon>Coemansia</taxon>
    </lineage>
</organism>
<name>A0A2G5B207_COERN</name>
<dbReference type="EMBL" id="KZ303549">
    <property type="protein sequence ID" value="PIA13053.1"/>
    <property type="molecule type" value="Genomic_DNA"/>
</dbReference>
<keyword evidence="2" id="KW-1185">Reference proteome</keyword>
<proteinExistence type="predicted"/>
<sequence length="146" mass="16199">MVRNMATSATLPGQIVLRMVGEMMDAGEELFRVGPETDFVRLEGAVGLLSNVLDSVQAMRDVRDEVNVVYRRLDAISQRISDGMADKIDKTLAKDAVQTLLVRVFMTAMSDAHERLRPAYTQTSTLHSWLPAARRSSADSDSELDK</sequence>
<protein>
    <submittedName>
        <fullName evidence="1">Uncharacterized protein</fullName>
    </submittedName>
</protein>
<accession>A0A2G5B207</accession>
<evidence type="ECO:0000313" key="2">
    <source>
        <dbReference type="Proteomes" id="UP000242474"/>
    </source>
</evidence>
<dbReference type="OrthoDB" id="5599613at2759"/>
<dbReference type="Proteomes" id="UP000242474">
    <property type="component" value="Unassembled WGS sequence"/>
</dbReference>
<gene>
    <name evidence="1" type="ORF">COEREDRAFT_83732</name>
</gene>
<evidence type="ECO:0000313" key="1">
    <source>
        <dbReference type="EMBL" id="PIA13053.1"/>
    </source>
</evidence>
<dbReference type="AlphaFoldDB" id="A0A2G5B207"/>
<reference evidence="1 2" key="1">
    <citation type="journal article" date="2015" name="Genome Biol. Evol.">
        <title>Phylogenomic analyses indicate that early fungi evolved digesting cell walls of algal ancestors of land plants.</title>
        <authorList>
            <person name="Chang Y."/>
            <person name="Wang S."/>
            <person name="Sekimoto S."/>
            <person name="Aerts A.L."/>
            <person name="Choi C."/>
            <person name="Clum A."/>
            <person name="LaButti K.M."/>
            <person name="Lindquist E.A."/>
            <person name="Yee Ngan C."/>
            <person name="Ohm R.A."/>
            <person name="Salamov A.A."/>
            <person name="Grigoriev I.V."/>
            <person name="Spatafora J.W."/>
            <person name="Berbee M.L."/>
        </authorList>
    </citation>
    <scope>NUCLEOTIDE SEQUENCE [LARGE SCALE GENOMIC DNA]</scope>
    <source>
        <strain evidence="1 2">NRRL 1564</strain>
    </source>
</reference>